<name>A0A521FBR1_9RHOB</name>
<gene>
    <name evidence="1" type="ORF">SAMN06265173_12640</name>
</gene>
<dbReference type="EMBL" id="FXTO01000026">
    <property type="protein sequence ID" value="SMO93627.1"/>
    <property type="molecule type" value="Genomic_DNA"/>
</dbReference>
<proteinExistence type="predicted"/>
<keyword evidence="2" id="KW-1185">Reference proteome</keyword>
<evidence type="ECO:0000313" key="1">
    <source>
        <dbReference type="EMBL" id="SMO93627.1"/>
    </source>
</evidence>
<evidence type="ECO:0000313" key="2">
    <source>
        <dbReference type="Proteomes" id="UP000316030"/>
    </source>
</evidence>
<dbReference type="OrthoDB" id="7872818at2"/>
<protein>
    <submittedName>
        <fullName evidence="1">Uncharacterized protein</fullName>
    </submittedName>
</protein>
<dbReference type="AlphaFoldDB" id="A0A521FBR1"/>
<organism evidence="1 2">
    <name type="scientific">Thalassovita litoralis</name>
    <dbReference type="NCBI Taxonomy" id="1010611"/>
    <lineage>
        <taxon>Bacteria</taxon>
        <taxon>Pseudomonadati</taxon>
        <taxon>Pseudomonadota</taxon>
        <taxon>Alphaproteobacteria</taxon>
        <taxon>Rhodobacterales</taxon>
        <taxon>Roseobacteraceae</taxon>
        <taxon>Thalassovita</taxon>
    </lineage>
</organism>
<dbReference type="NCBIfam" id="NF037952">
    <property type="entry name" value="spanin2_3"/>
    <property type="match status" value="1"/>
</dbReference>
<sequence length="126" mass="14012">MRRGFVIALLALFFIAGCAGPLKFLIGGGPNVAANVQAGKSNTQTVGKSENISQEIIRPRAREINQSADRNKVSADTVHTVTVNERTPPWIWITWAILLFLDSPVRWPGQIWNGIQRHRKRVTRAA</sequence>
<dbReference type="Proteomes" id="UP000316030">
    <property type="component" value="Unassembled WGS sequence"/>
</dbReference>
<dbReference type="PROSITE" id="PS51257">
    <property type="entry name" value="PROKAR_LIPOPROTEIN"/>
    <property type="match status" value="1"/>
</dbReference>
<dbReference type="RefSeq" id="WP_142494354.1">
    <property type="nucleotide sequence ID" value="NZ_FXTO01000026.1"/>
</dbReference>
<reference evidence="1 2" key="1">
    <citation type="submission" date="2017-05" db="EMBL/GenBank/DDBJ databases">
        <authorList>
            <person name="Varghese N."/>
            <person name="Submissions S."/>
        </authorList>
    </citation>
    <scope>NUCLEOTIDE SEQUENCE [LARGE SCALE GENOMIC DNA]</scope>
    <source>
        <strain evidence="1 2">DSM 29506</strain>
    </source>
</reference>
<accession>A0A521FBR1</accession>